<keyword evidence="4" id="KW-1185">Reference proteome</keyword>
<dbReference type="PANTHER" id="PTHR43668:SF2">
    <property type="entry name" value="ALLANTOINASE"/>
    <property type="match status" value="1"/>
</dbReference>
<evidence type="ECO:0000313" key="4">
    <source>
        <dbReference type="Proteomes" id="UP000248917"/>
    </source>
</evidence>
<dbReference type="AlphaFoldDB" id="A0A326RU20"/>
<protein>
    <submittedName>
        <fullName evidence="3">Dihydroorotase</fullName>
    </submittedName>
</protein>
<dbReference type="GO" id="GO:0005737">
    <property type="term" value="C:cytoplasm"/>
    <property type="evidence" value="ECO:0007669"/>
    <property type="project" value="TreeGrafter"/>
</dbReference>
<dbReference type="PANTHER" id="PTHR43668">
    <property type="entry name" value="ALLANTOINASE"/>
    <property type="match status" value="1"/>
</dbReference>
<gene>
    <name evidence="3" type="ORF">CLV31_104377</name>
</gene>
<keyword evidence="1" id="KW-0665">Pyrimidine biosynthesis</keyword>
<evidence type="ECO:0000256" key="1">
    <source>
        <dbReference type="ARBA" id="ARBA00022975"/>
    </source>
</evidence>
<dbReference type="GO" id="GO:0004038">
    <property type="term" value="F:allantoinase activity"/>
    <property type="evidence" value="ECO:0007669"/>
    <property type="project" value="TreeGrafter"/>
</dbReference>
<accession>A0A326RU20</accession>
<dbReference type="Gene3D" id="3.20.20.140">
    <property type="entry name" value="Metal-dependent hydrolases"/>
    <property type="match status" value="1"/>
</dbReference>
<dbReference type="GO" id="GO:0006145">
    <property type="term" value="P:purine nucleobase catabolic process"/>
    <property type="evidence" value="ECO:0007669"/>
    <property type="project" value="TreeGrafter"/>
</dbReference>
<feature type="domain" description="Dihydroorotase catalytic" evidence="2">
    <location>
        <begin position="54"/>
        <end position="234"/>
    </location>
</feature>
<dbReference type="OrthoDB" id="9765462at2"/>
<proteinExistence type="predicted"/>
<evidence type="ECO:0000259" key="2">
    <source>
        <dbReference type="Pfam" id="PF12890"/>
    </source>
</evidence>
<evidence type="ECO:0000313" key="3">
    <source>
        <dbReference type="EMBL" id="PZV84721.1"/>
    </source>
</evidence>
<dbReference type="SUPFAM" id="SSF51556">
    <property type="entry name" value="Metallo-dependent hydrolases"/>
    <property type="match status" value="1"/>
</dbReference>
<organism evidence="3 4">
    <name type="scientific">Algoriphagus aquaeductus</name>
    <dbReference type="NCBI Taxonomy" id="475299"/>
    <lineage>
        <taxon>Bacteria</taxon>
        <taxon>Pseudomonadati</taxon>
        <taxon>Bacteroidota</taxon>
        <taxon>Cytophagia</taxon>
        <taxon>Cytophagales</taxon>
        <taxon>Cyclobacteriaceae</taxon>
        <taxon>Algoriphagus</taxon>
    </lineage>
</organism>
<dbReference type="SUPFAM" id="SSF51338">
    <property type="entry name" value="Composite domain of metallo-dependent hydrolases"/>
    <property type="match status" value="1"/>
</dbReference>
<dbReference type="InterPro" id="IPR011059">
    <property type="entry name" value="Metal-dep_hydrolase_composite"/>
</dbReference>
<dbReference type="CDD" id="cd01317">
    <property type="entry name" value="DHOase_IIa"/>
    <property type="match status" value="1"/>
</dbReference>
<dbReference type="Gene3D" id="2.30.40.10">
    <property type="entry name" value="Urease, subunit C, domain 1"/>
    <property type="match status" value="1"/>
</dbReference>
<dbReference type="InterPro" id="IPR050138">
    <property type="entry name" value="DHOase/Allantoinase_Hydrolase"/>
</dbReference>
<sequence>MAILLQHLQLIQNGKIFAPENYSFDKNQLSPIEKGSSTAYDLVIDCSGLFASKGWIDLRCGLGEPGHEYRESINSLAESLLASGFSRALIMPNTEPVIQSKNEVEFIKSKSRDYLPEFLVMGAVTKKTEGEDLTEMLDMYFQTGVRYFGDGIKPLANSDRYMKILQYLQKFDGILFDHAYDPLLAIFGQMHEGEVSTKLGMKGIPNLAEDVAIQRNLEIIKYAGGRVHFQTLSTAKGVELIRQAKKEGLDVSADVSIYQLIFRDEDLASFESNLKVKPPFRGDSDRDALIVGLKDGTIDAIVSNHQPQDFDSKFAEFDLAAFGMVGLQTFLPALVQLSKELGWGLLIEKISTRPAEILGIPLDSWTIFDPEATWKYDVQTNKSLSSNHPWFGKELKGKVKYVIQKGKLVSVDE</sequence>
<dbReference type="RefSeq" id="WP_111392368.1">
    <property type="nucleotide sequence ID" value="NZ_QKTX01000004.1"/>
</dbReference>
<comment type="caution">
    <text evidence="3">The sequence shown here is derived from an EMBL/GenBank/DDBJ whole genome shotgun (WGS) entry which is preliminary data.</text>
</comment>
<dbReference type="Pfam" id="PF12890">
    <property type="entry name" value="DHOase"/>
    <property type="match status" value="1"/>
</dbReference>
<dbReference type="GO" id="GO:0046872">
    <property type="term" value="F:metal ion binding"/>
    <property type="evidence" value="ECO:0007669"/>
    <property type="project" value="InterPro"/>
</dbReference>
<dbReference type="GO" id="GO:0006221">
    <property type="term" value="P:pyrimidine nucleotide biosynthetic process"/>
    <property type="evidence" value="ECO:0007669"/>
    <property type="project" value="UniProtKB-KW"/>
</dbReference>
<dbReference type="GO" id="GO:0004151">
    <property type="term" value="F:dihydroorotase activity"/>
    <property type="evidence" value="ECO:0007669"/>
    <property type="project" value="InterPro"/>
</dbReference>
<dbReference type="Proteomes" id="UP000248917">
    <property type="component" value="Unassembled WGS sequence"/>
</dbReference>
<dbReference type="InterPro" id="IPR024403">
    <property type="entry name" value="DHOase_cat"/>
</dbReference>
<name>A0A326RU20_9BACT</name>
<dbReference type="EMBL" id="QKTX01000004">
    <property type="protein sequence ID" value="PZV84721.1"/>
    <property type="molecule type" value="Genomic_DNA"/>
</dbReference>
<dbReference type="InterPro" id="IPR032466">
    <property type="entry name" value="Metal_Hydrolase"/>
</dbReference>
<reference evidence="3 4" key="1">
    <citation type="submission" date="2018-06" db="EMBL/GenBank/DDBJ databases">
        <title>Genomic Encyclopedia of Archaeal and Bacterial Type Strains, Phase II (KMG-II): from individual species to whole genera.</title>
        <authorList>
            <person name="Goeker M."/>
        </authorList>
    </citation>
    <scope>NUCLEOTIDE SEQUENCE [LARGE SCALE GENOMIC DNA]</scope>
    <source>
        <strain evidence="3 4">T4</strain>
    </source>
</reference>
<dbReference type="InterPro" id="IPR004722">
    <property type="entry name" value="DHOase"/>
</dbReference>